<dbReference type="Proteomes" id="UP000464186">
    <property type="component" value="Chromosome"/>
</dbReference>
<organism evidence="2 3">
    <name type="scientific">Pseudarthrobacter psychrotolerans</name>
    <dbReference type="NCBI Taxonomy" id="2697569"/>
    <lineage>
        <taxon>Bacteria</taxon>
        <taxon>Bacillati</taxon>
        <taxon>Actinomycetota</taxon>
        <taxon>Actinomycetes</taxon>
        <taxon>Micrococcales</taxon>
        <taxon>Micrococcaceae</taxon>
        <taxon>Pseudarthrobacter</taxon>
    </lineage>
</organism>
<dbReference type="AlphaFoldDB" id="A0A6P1NQX0"/>
<feature type="domain" description="N-acetyltransferase" evidence="1">
    <location>
        <begin position="33"/>
        <end position="197"/>
    </location>
</feature>
<dbReference type="InterPro" id="IPR016181">
    <property type="entry name" value="Acyl_CoA_acyltransferase"/>
</dbReference>
<accession>A0A6P1NQX0</accession>
<dbReference type="InterPro" id="IPR000182">
    <property type="entry name" value="GNAT_dom"/>
</dbReference>
<proteinExistence type="predicted"/>
<dbReference type="Gene3D" id="3.40.630.30">
    <property type="match status" value="1"/>
</dbReference>
<dbReference type="PROSITE" id="PS51186">
    <property type="entry name" value="GNAT"/>
    <property type="match status" value="1"/>
</dbReference>
<dbReference type="EMBL" id="CP047898">
    <property type="protein sequence ID" value="QHK22139.1"/>
    <property type="molecule type" value="Genomic_DNA"/>
</dbReference>
<gene>
    <name evidence="2" type="ORF">GU243_02375</name>
</gene>
<dbReference type="KEGG" id="psey:GU243_02375"/>
<name>A0A6P1NQX0_9MICC</name>
<dbReference type="Pfam" id="PF00583">
    <property type="entry name" value="Acetyltransf_1"/>
    <property type="match status" value="1"/>
</dbReference>
<evidence type="ECO:0000313" key="2">
    <source>
        <dbReference type="EMBL" id="QHK22139.1"/>
    </source>
</evidence>
<keyword evidence="2" id="KW-0808">Transferase</keyword>
<keyword evidence="3" id="KW-1185">Reference proteome</keyword>
<reference evidence="2 3" key="1">
    <citation type="submission" date="2020-01" db="EMBL/GenBank/DDBJ databases">
        <title>Pseudarthrobacter psychrotolerans sp. nov., isolated from antarctic soil.</title>
        <authorList>
            <person name="Shin Y."/>
            <person name="Park W."/>
        </authorList>
    </citation>
    <scope>NUCLEOTIDE SEQUENCE [LARGE SCALE GENOMIC DNA]</scope>
    <source>
        <strain evidence="2 3">YJ56</strain>
    </source>
</reference>
<dbReference type="GO" id="GO:0016747">
    <property type="term" value="F:acyltransferase activity, transferring groups other than amino-acyl groups"/>
    <property type="evidence" value="ECO:0007669"/>
    <property type="project" value="InterPro"/>
</dbReference>
<evidence type="ECO:0000259" key="1">
    <source>
        <dbReference type="PROSITE" id="PS51186"/>
    </source>
</evidence>
<evidence type="ECO:0000313" key="3">
    <source>
        <dbReference type="Proteomes" id="UP000464186"/>
    </source>
</evidence>
<dbReference type="SUPFAM" id="SSF55729">
    <property type="entry name" value="Acyl-CoA N-acyltransferases (Nat)"/>
    <property type="match status" value="1"/>
</dbReference>
<sequence>MDGPCRSTGRRRGSRRIRVTADLKNRVDSVWLIALDDLNADALAIQLGEIANLELGPGQGSFVGDPLRMVLAGLEEDSRFPYVVEAAGYAVGVLTLQAGAARLAGWPDEDSAWLLRGFLIDRRHQGQGLGPLAATSAVEAAAKLTARRGTSEAGVVLSVNETNPAGLSAYRTAGFVDHGQYLGGSSGPQRTMYRSFTG</sequence>
<protein>
    <submittedName>
        <fullName evidence="2">GNAT family N-acetyltransferase</fullName>
    </submittedName>
</protein>